<dbReference type="InterPro" id="IPR000515">
    <property type="entry name" value="MetI-like"/>
</dbReference>
<protein>
    <submittedName>
        <fullName evidence="9">ABC transporter permease</fullName>
    </submittedName>
</protein>
<evidence type="ECO:0000256" key="5">
    <source>
        <dbReference type="ARBA" id="ARBA00022989"/>
    </source>
</evidence>
<keyword evidence="2 7" id="KW-0813">Transport</keyword>
<keyword evidence="4 7" id="KW-0812">Transmembrane</keyword>
<sequence length="284" mass="29460">MTAALVTTAVRSSGQLIVRRLWTDRSGRIGCVLVGLVLLVGLAAAFGLLPYDPIAQSAARLRPPSAAHWFGTDQFGRDIAARTFGGIFASLRVSVLAVAIAAVVGGFLGILAGFAGGLLDAIIGRLTDILFAFPAILLALALVAALGHGWTNTAIAISVVYVPIFVRVARGPVLAVRESDYVQAARALGFSPARILFRHILPNVSAPLGVQTALALSWGILTESALSFLGLGAQPPDPSLGLMVNDARNLLTEAWWTLAFPAAAIVVAVVGLNLLADGLRGASR</sequence>
<dbReference type="PANTHER" id="PTHR43386:SF25">
    <property type="entry name" value="PEPTIDE ABC TRANSPORTER PERMEASE PROTEIN"/>
    <property type="match status" value="1"/>
</dbReference>
<dbReference type="PROSITE" id="PS50928">
    <property type="entry name" value="ABC_TM1"/>
    <property type="match status" value="1"/>
</dbReference>
<comment type="caution">
    <text evidence="9">The sequence shown here is derived from an EMBL/GenBank/DDBJ whole genome shotgun (WGS) entry which is preliminary data.</text>
</comment>
<reference evidence="10" key="1">
    <citation type="journal article" date="2019" name="Int. J. Syst. Evol. Microbiol.">
        <title>The Global Catalogue of Microorganisms (GCM) 10K type strain sequencing project: providing services to taxonomists for standard genome sequencing and annotation.</title>
        <authorList>
            <consortium name="The Broad Institute Genomics Platform"/>
            <consortium name="The Broad Institute Genome Sequencing Center for Infectious Disease"/>
            <person name="Wu L."/>
            <person name="Ma J."/>
        </authorList>
    </citation>
    <scope>NUCLEOTIDE SEQUENCE [LARGE SCALE GENOMIC DNA]</scope>
    <source>
        <strain evidence="10">JCM 14718</strain>
    </source>
</reference>
<evidence type="ECO:0000256" key="4">
    <source>
        <dbReference type="ARBA" id="ARBA00022692"/>
    </source>
</evidence>
<keyword evidence="3" id="KW-1003">Cell membrane</keyword>
<feature type="transmembrane region" description="Helical" evidence="7">
    <location>
        <begin position="129"/>
        <end position="147"/>
    </location>
</feature>
<dbReference type="Gene3D" id="1.10.3720.10">
    <property type="entry name" value="MetI-like"/>
    <property type="match status" value="1"/>
</dbReference>
<evidence type="ECO:0000256" key="6">
    <source>
        <dbReference type="ARBA" id="ARBA00023136"/>
    </source>
</evidence>
<evidence type="ECO:0000259" key="8">
    <source>
        <dbReference type="PROSITE" id="PS50928"/>
    </source>
</evidence>
<evidence type="ECO:0000313" key="10">
    <source>
        <dbReference type="Proteomes" id="UP001500618"/>
    </source>
</evidence>
<dbReference type="SUPFAM" id="SSF161098">
    <property type="entry name" value="MetI-like"/>
    <property type="match status" value="1"/>
</dbReference>
<dbReference type="CDD" id="cd06261">
    <property type="entry name" value="TM_PBP2"/>
    <property type="match status" value="1"/>
</dbReference>
<feature type="domain" description="ABC transmembrane type-1" evidence="8">
    <location>
        <begin position="87"/>
        <end position="276"/>
    </location>
</feature>
<organism evidence="9 10">
    <name type="scientific">Fodinicola feengrottensis</name>
    <dbReference type="NCBI Taxonomy" id="435914"/>
    <lineage>
        <taxon>Bacteria</taxon>
        <taxon>Bacillati</taxon>
        <taxon>Actinomycetota</taxon>
        <taxon>Actinomycetes</taxon>
        <taxon>Mycobacteriales</taxon>
        <taxon>Fodinicola</taxon>
    </lineage>
</organism>
<dbReference type="PANTHER" id="PTHR43386">
    <property type="entry name" value="OLIGOPEPTIDE TRANSPORT SYSTEM PERMEASE PROTEIN APPC"/>
    <property type="match status" value="1"/>
</dbReference>
<evidence type="ECO:0000256" key="3">
    <source>
        <dbReference type="ARBA" id="ARBA00022475"/>
    </source>
</evidence>
<evidence type="ECO:0000313" key="9">
    <source>
        <dbReference type="EMBL" id="GAA1711413.1"/>
    </source>
</evidence>
<comment type="similarity">
    <text evidence="7">Belongs to the binding-protein-dependent transport system permease family.</text>
</comment>
<name>A0ABP4USZ2_9ACTN</name>
<dbReference type="Pfam" id="PF00528">
    <property type="entry name" value="BPD_transp_1"/>
    <property type="match status" value="1"/>
</dbReference>
<keyword evidence="6 7" id="KW-0472">Membrane</keyword>
<dbReference type="Proteomes" id="UP001500618">
    <property type="component" value="Unassembled WGS sequence"/>
</dbReference>
<keyword evidence="5 7" id="KW-1133">Transmembrane helix</keyword>
<comment type="subcellular location">
    <subcellularLocation>
        <location evidence="1 7">Cell membrane</location>
        <topology evidence="1 7">Multi-pass membrane protein</topology>
    </subcellularLocation>
</comment>
<gene>
    <name evidence="9" type="ORF">GCM10009765_70790</name>
</gene>
<evidence type="ECO:0000256" key="7">
    <source>
        <dbReference type="RuleBase" id="RU363032"/>
    </source>
</evidence>
<proteinExistence type="inferred from homology"/>
<dbReference type="InterPro" id="IPR035906">
    <property type="entry name" value="MetI-like_sf"/>
</dbReference>
<evidence type="ECO:0000256" key="1">
    <source>
        <dbReference type="ARBA" id="ARBA00004651"/>
    </source>
</evidence>
<accession>A0ABP4USZ2</accession>
<feature type="transmembrane region" description="Helical" evidence="7">
    <location>
        <begin position="29"/>
        <end position="51"/>
    </location>
</feature>
<evidence type="ECO:0000256" key="2">
    <source>
        <dbReference type="ARBA" id="ARBA00022448"/>
    </source>
</evidence>
<feature type="transmembrane region" description="Helical" evidence="7">
    <location>
        <begin position="254"/>
        <end position="276"/>
    </location>
</feature>
<keyword evidence="10" id="KW-1185">Reference proteome</keyword>
<dbReference type="InterPro" id="IPR050366">
    <property type="entry name" value="BP-dependent_transpt_permease"/>
</dbReference>
<dbReference type="EMBL" id="BAAANY010000037">
    <property type="protein sequence ID" value="GAA1711413.1"/>
    <property type="molecule type" value="Genomic_DNA"/>
</dbReference>
<feature type="transmembrane region" description="Helical" evidence="7">
    <location>
        <begin position="93"/>
        <end position="117"/>
    </location>
</feature>
<dbReference type="RefSeq" id="WP_163573349.1">
    <property type="nucleotide sequence ID" value="NZ_BAAANY010000037.1"/>
</dbReference>